<dbReference type="InterPro" id="IPR036249">
    <property type="entry name" value="Thioredoxin-like_sf"/>
</dbReference>
<protein>
    <submittedName>
        <fullName evidence="2">Thioredoxin C-1</fullName>
    </submittedName>
</protein>
<sequence>MDKFNSADEIKKSINSNRMMVIYFSGDSCGACKVIKVKIEHILKKYPNIKSCEINGEEHLDIAAFYGIFSVPVFLLFIDGKEYIRVGRNLDLLKLERDMNRYYNMIF</sequence>
<dbReference type="AlphaFoldDB" id="A0A6N3EPL8"/>
<evidence type="ECO:0000259" key="1">
    <source>
        <dbReference type="Pfam" id="PF00085"/>
    </source>
</evidence>
<dbReference type="InterPro" id="IPR050620">
    <property type="entry name" value="Thioredoxin_H-type-like"/>
</dbReference>
<dbReference type="EMBL" id="CACRTV010000056">
    <property type="protein sequence ID" value="VYU43130.1"/>
    <property type="molecule type" value="Genomic_DNA"/>
</dbReference>
<dbReference type="SUPFAM" id="SSF52833">
    <property type="entry name" value="Thioredoxin-like"/>
    <property type="match status" value="1"/>
</dbReference>
<dbReference type="PANTHER" id="PTHR10438">
    <property type="entry name" value="THIOREDOXIN"/>
    <property type="match status" value="1"/>
</dbReference>
<dbReference type="PANTHER" id="PTHR10438:SF468">
    <property type="entry name" value="THIOREDOXIN-1-RELATED"/>
    <property type="match status" value="1"/>
</dbReference>
<dbReference type="CDD" id="cd02947">
    <property type="entry name" value="TRX_family"/>
    <property type="match status" value="1"/>
</dbReference>
<accession>A0A6N3EPL8</accession>
<evidence type="ECO:0000313" key="2">
    <source>
        <dbReference type="EMBL" id="VYU43130.1"/>
    </source>
</evidence>
<reference evidence="2" key="1">
    <citation type="submission" date="2019-11" db="EMBL/GenBank/DDBJ databases">
        <authorList>
            <person name="Feng L."/>
        </authorList>
    </citation>
    <scope>NUCLEOTIDE SEQUENCE</scope>
    <source>
        <strain evidence="2">CParaputrificumLFYP93</strain>
    </source>
</reference>
<dbReference type="InterPro" id="IPR013766">
    <property type="entry name" value="Thioredoxin_domain"/>
</dbReference>
<dbReference type="RefSeq" id="WP_156561612.1">
    <property type="nucleotide sequence ID" value="NZ_CACRTV010000056.1"/>
</dbReference>
<dbReference type="Gene3D" id="3.40.30.10">
    <property type="entry name" value="Glutaredoxin"/>
    <property type="match status" value="1"/>
</dbReference>
<gene>
    <name evidence="2" type="ORF">CPLFYP93_00097</name>
</gene>
<dbReference type="Pfam" id="PF00085">
    <property type="entry name" value="Thioredoxin"/>
    <property type="match status" value="1"/>
</dbReference>
<feature type="domain" description="Thioredoxin" evidence="1">
    <location>
        <begin position="8"/>
        <end position="95"/>
    </location>
</feature>
<organism evidence="2">
    <name type="scientific">Clostridium paraputrificum</name>
    <dbReference type="NCBI Taxonomy" id="29363"/>
    <lineage>
        <taxon>Bacteria</taxon>
        <taxon>Bacillati</taxon>
        <taxon>Bacillota</taxon>
        <taxon>Clostridia</taxon>
        <taxon>Eubacteriales</taxon>
        <taxon>Clostridiaceae</taxon>
        <taxon>Clostridium</taxon>
    </lineage>
</organism>
<proteinExistence type="predicted"/>
<name>A0A6N3EPL8_9CLOT</name>